<protein>
    <submittedName>
        <fullName evidence="1">Uncharacterized protein</fullName>
    </submittedName>
</protein>
<sequence length="201" mass="23361">NLHQVIEDFADSKKRQRSRVELPESRRTTQEDSIQISSHQVIEDFAVPVGIDAFPGRLHVAWHMTRSRKTEYSVAVECVNTNILGAVFSGNRLLRRNQNLRFSHIINPLESFERPVFFHDRVNYVIMQQFWCYPGTATCYCWNEMSNSSYSSVFHDFSGVLEYPHTSKEDSKKRQYTNCSLIKIWFASSNGMQFSADGTLY</sequence>
<feature type="non-terminal residue" evidence="1">
    <location>
        <position position="1"/>
    </location>
</feature>
<feature type="non-terminal residue" evidence="1">
    <location>
        <position position="201"/>
    </location>
</feature>
<evidence type="ECO:0000313" key="1">
    <source>
        <dbReference type="EMBL" id="KRY45261.1"/>
    </source>
</evidence>
<reference evidence="1 2" key="1">
    <citation type="submission" date="2015-01" db="EMBL/GenBank/DDBJ databases">
        <title>Evolution of Trichinella species and genotypes.</title>
        <authorList>
            <person name="Korhonen P.K."/>
            <person name="Edoardo P."/>
            <person name="Giuseppe L.R."/>
            <person name="Gasser R.B."/>
        </authorList>
    </citation>
    <scope>NUCLEOTIDE SEQUENCE [LARGE SCALE GENOMIC DNA]</scope>
    <source>
        <strain evidence="1">ISS120</strain>
    </source>
</reference>
<comment type="caution">
    <text evidence="1">The sequence shown here is derived from an EMBL/GenBank/DDBJ whole genome shotgun (WGS) entry which is preliminary data.</text>
</comment>
<proteinExistence type="predicted"/>
<dbReference type="Proteomes" id="UP000054653">
    <property type="component" value="Unassembled WGS sequence"/>
</dbReference>
<gene>
    <name evidence="1" type="ORF">T03_5270</name>
</gene>
<dbReference type="EMBL" id="JYDI01000385">
    <property type="protein sequence ID" value="KRY45261.1"/>
    <property type="molecule type" value="Genomic_DNA"/>
</dbReference>
<name>A0A0V1C7F9_TRIBR</name>
<accession>A0A0V1C7F9</accession>
<organism evidence="1 2">
    <name type="scientific">Trichinella britovi</name>
    <name type="common">Parasitic roundworm</name>
    <dbReference type="NCBI Taxonomy" id="45882"/>
    <lineage>
        <taxon>Eukaryota</taxon>
        <taxon>Metazoa</taxon>
        <taxon>Ecdysozoa</taxon>
        <taxon>Nematoda</taxon>
        <taxon>Enoplea</taxon>
        <taxon>Dorylaimia</taxon>
        <taxon>Trichinellida</taxon>
        <taxon>Trichinellidae</taxon>
        <taxon>Trichinella</taxon>
    </lineage>
</organism>
<dbReference type="AlphaFoldDB" id="A0A0V1C7F9"/>
<keyword evidence="2" id="KW-1185">Reference proteome</keyword>
<evidence type="ECO:0000313" key="2">
    <source>
        <dbReference type="Proteomes" id="UP000054653"/>
    </source>
</evidence>